<gene>
    <name evidence="1" type="ORF">GPUH_LOCUS8658</name>
</gene>
<name>A0A183DIW8_9BILA</name>
<protein>
    <submittedName>
        <fullName evidence="3">COesterase domain-containing protein</fullName>
    </submittedName>
</protein>
<reference evidence="3" key="1">
    <citation type="submission" date="2016-06" db="UniProtKB">
        <authorList>
            <consortium name="WormBaseParasite"/>
        </authorList>
    </citation>
    <scope>IDENTIFICATION</scope>
</reference>
<evidence type="ECO:0000313" key="1">
    <source>
        <dbReference type="EMBL" id="VDK64235.1"/>
    </source>
</evidence>
<proteinExistence type="predicted"/>
<keyword evidence="2" id="KW-1185">Reference proteome</keyword>
<dbReference type="AlphaFoldDB" id="A0A183DIW8"/>
<dbReference type="Proteomes" id="UP000271098">
    <property type="component" value="Unassembled WGS sequence"/>
</dbReference>
<dbReference type="WBParaSite" id="GPUH_0000866901-mRNA-1">
    <property type="protein sequence ID" value="GPUH_0000866901-mRNA-1"/>
    <property type="gene ID" value="GPUH_0000866901"/>
</dbReference>
<evidence type="ECO:0000313" key="2">
    <source>
        <dbReference type="Proteomes" id="UP000271098"/>
    </source>
</evidence>
<dbReference type="EMBL" id="UYRT01025840">
    <property type="protein sequence ID" value="VDK64235.1"/>
    <property type="molecule type" value="Genomic_DNA"/>
</dbReference>
<reference evidence="1 2" key="2">
    <citation type="submission" date="2018-11" db="EMBL/GenBank/DDBJ databases">
        <authorList>
            <consortium name="Pathogen Informatics"/>
        </authorList>
    </citation>
    <scope>NUCLEOTIDE SEQUENCE [LARGE SCALE GENOMIC DNA]</scope>
</reference>
<organism evidence="3">
    <name type="scientific">Gongylonema pulchrum</name>
    <dbReference type="NCBI Taxonomy" id="637853"/>
    <lineage>
        <taxon>Eukaryota</taxon>
        <taxon>Metazoa</taxon>
        <taxon>Ecdysozoa</taxon>
        <taxon>Nematoda</taxon>
        <taxon>Chromadorea</taxon>
        <taxon>Rhabditida</taxon>
        <taxon>Spirurina</taxon>
        <taxon>Spiruromorpha</taxon>
        <taxon>Spiruroidea</taxon>
        <taxon>Gongylonematidae</taxon>
        <taxon>Gongylonema</taxon>
    </lineage>
</organism>
<sequence length="102" mass="12164">MKGDRANLHYPSLFSGDVASYDPIIKRILDGNESLENFRFGAIEKDEIFHRYFSDKVKKAWNENPERLWRRKELKPFADYIELSNFALTEDDLKVLYFPLFL</sequence>
<dbReference type="OrthoDB" id="5804141at2759"/>
<evidence type="ECO:0000313" key="3">
    <source>
        <dbReference type="WBParaSite" id="GPUH_0000866901-mRNA-1"/>
    </source>
</evidence>
<accession>A0A183DIW8</accession>